<proteinExistence type="predicted"/>
<dbReference type="Gramene" id="KXG25583">
    <property type="protein sequence ID" value="KXG25583"/>
    <property type="gene ID" value="SORBI_3007G200700"/>
</dbReference>
<dbReference type="eggNOG" id="ENOG502QQRH">
    <property type="taxonomic scope" value="Eukaryota"/>
</dbReference>
<gene>
    <name evidence="1" type="ORF">SORBI_3007G200700</name>
</gene>
<keyword evidence="2" id="KW-1185">Reference proteome</keyword>
<dbReference type="AlphaFoldDB" id="A0A1B6PIS4"/>
<sequence length="105" mass="12220">MESCRSQLTSRRRLHLPVLVLTQVDPELACLEHPYRWCAECTFAHGLPPPALAVHNLMEQARFAHLFSVMSMHHRHTGYLFGSLVDFANESMGRELAFYWYRFGK</sequence>
<protein>
    <submittedName>
        <fullName evidence="1">Uncharacterized protein</fullName>
    </submittedName>
</protein>
<name>A0A1B6PIS4_SORBI</name>
<dbReference type="Proteomes" id="UP000000768">
    <property type="component" value="Chromosome 7"/>
</dbReference>
<dbReference type="STRING" id="4558.A0A1B6PIS4"/>
<dbReference type="InParanoid" id="A0A1B6PIS4"/>
<accession>A0A1B6PIS4</accession>
<organism evidence="1 2">
    <name type="scientific">Sorghum bicolor</name>
    <name type="common">Sorghum</name>
    <name type="synonym">Sorghum vulgare</name>
    <dbReference type="NCBI Taxonomy" id="4558"/>
    <lineage>
        <taxon>Eukaryota</taxon>
        <taxon>Viridiplantae</taxon>
        <taxon>Streptophyta</taxon>
        <taxon>Embryophyta</taxon>
        <taxon>Tracheophyta</taxon>
        <taxon>Spermatophyta</taxon>
        <taxon>Magnoliopsida</taxon>
        <taxon>Liliopsida</taxon>
        <taxon>Poales</taxon>
        <taxon>Poaceae</taxon>
        <taxon>PACMAD clade</taxon>
        <taxon>Panicoideae</taxon>
        <taxon>Andropogonodae</taxon>
        <taxon>Andropogoneae</taxon>
        <taxon>Sorghinae</taxon>
        <taxon>Sorghum</taxon>
    </lineage>
</organism>
<evidence type="ECO:0000313" key="2">
    <source>
        <dbReference type="Proteomes" id="UP000000768"/>
    </source>
</evidence>
<reference evidence="1 2" key="1">
    <citation type="journal article" date="2009" name="Nature">
        <title>The Sorghum bicolor genome and the diversification of grasses.</title>
        <authorList>
            <person name="Paterson A.H."/>
            <person name="Bowers J.E."/>
            <person name="Bruggmann R."/>
            <person name="Dubchak I."/>
            <person name="Grimwood J."/>
            <person name="Gundlach H."/>
            <person name="Haberer G."/>
            <person name="Hellsten U."/>
            <person name="Mitros T."/>
            <person name="Poliakov A."/>
            <person name="Schmutz J."/>
            <person name="Spannagl M."/>
            <person name="Tang H."/>
            <person name="Wang X."/>
            <person name="Wicker T."/>
            <person name="Bharti A.K."/>
            <person name="Chapman J."/>
            <person name="Feltus F.A."/>
            <person name="Gowik U."/>
            <person name="Grigoriev I.V."/>
            <person name="Lyons E."/>
            <person name="Maher C.A."/>
            <person name="Martis M."/>
            <person name="Narechania A."/>
            <person name="Otillar R.P."/>
            <person name="Penning B.W."/>
            <person name="Salamov A.A."/>
            <person name="Wang Y."/>
            <person name="Zhang L."/>
            <person name="Carpita N.C."/>
            <person name="Freeling M."/>
            <person name="Gingle A.R."/>
            <person name="Hash C.T."/>
            <person name="Keller B."/>
            <person name="Klein P."/>
            <person name="Kresovich S."/>
            <person name="McCann M.C."/>
            <person name="Ming R."/>
            <person name="Peterson D.G."/>
            <person name="Mehboob-ur-Rahman"/>
            <person name="Ware D."/>
            <person name="Westhoff P."/>
            <person name="Mayer K.F."/>
            <person name="Messing J."/>
            <person name="Rokhsar D.S."/>
        </authorList>
    </citation>
    <scope>NUCLEOTIDE SEQUENCE [LARGE SCALE GENOMIC DNA]</scope>
    <source>
        <strain evidence="2">cv. BTx623</strain>
    </source>
</reference>
<reference evidence="2" key="2">
    <citation type="journal article" date="2018" name="Plant J.">
        <title>The Sorghum bicolor reference genome: improved assembly, gene annotations, a transcriptome atlas, and signatures of genome organization.</title>
        <authorList>
            <person name="McCormick R.F."/>
            <person name="Truong S.K."/>
            <person name="Sreedasyam A."/>
            <person name="Jenkins J."/>
            <person name="Shu S."/>
            <person name="Sims D."/>
            <person name="Kennedy M."/>
            <person name="Amirebrahimi M."/>
            <person name="Weers B.D."/>
            <person name="McKinley B."/>
            <person name="Mattison A."/>
            <person name="Morishige D.T."/>
            <person name="Grimwood J."/>
            <person name="Schmutz J."/>
            <person name="Mullet J.E."/>
        </authorList>
    </citation>
    <scope>NUCLEOTIDE SEQUENCE [LARGE SCALE GENOMIC DNA]</scope>
    <source>
        <strain evidence="2">cv. BTx623</strain>
    </source>
</reference>
<evidence type="ECO:0000313" key="1">
    <source>
        <dbReference type="EMBL" id="KXG25583.1"/>
    </source>
</evidence>
<dbReference type="EMBL" id="CM000766">
    <property type="protein sequence ID" value="KXG25583.1"/>
    <property type="molecule type" value="Genomic_DNA"/>
</dbReference>